<dbReference type="EMBL" id="MTLA01000260">
    <property type="protein sequence ID" value="OOP66836.1"/>
    <property type="molecule type" value="Genomic_DNA"/>
</dbReference>
<name>A0A8E2I520_9BACI</name>
<dbReference type="SUPFAM" id="SSF143842">
    <property type="entry name" value="YwmB-like"/>
    <property type="match status" value="1"/>
</dbReference>
<dbReference type="InterPro" id="IPR014794">
    <property type="entry name" value="DUF1779"/>
</dbReference>
<gene>
    <name evidence="2" type="ORF">BWZ43_18885</name>
</gene>
<evidence type="ECO:0000313" key="3">
    <source>
        <dbReference type="Proteomes" id="UP000189761"/>
    </source>
</evidence>
<protein>
    <submittedName>
        <fullName evidence="2">Uncharacterized protein</fullName>
    </submittedName>
</protein>
<dbReference type="AlphaFoldDB" id="A0A8E2I520"/>
<dbReference type="RefSeq" id="WP_078110940.1">
    <property type="nucleotide sequence ID" value="NZ_CP065424.1"/>
</dbReference>
<feature type="transmembrane region" description="Helical" evidence="1">
    <location>
        <begin position="7"/>
        <end position="27"/>
    </location>
</feature>
<sequence>MKKNMTYFLVIGIIICFVFVIIGNKMVSATVTTDLEKLAEAIKNEKGKITGWSLYTRETIDISSNEEWLAQVQRVKKQYPAYDWKLSTENDELKAIGFSKKRDYVETIKILSTPTKNQPQSYLIYEVKGTVWNNQIGIKINKRISEKMEVLFKQKPVVFSCIKGEFSDKIDKVLSSKLSNLMTSLKAKEEEALMEKDFYSISAYSSKLEQSIPTRNHSMNMQIGLRKKGLGANTSIVIGTPIITIEY</sequence>
<evidence type="ECO:0000256" key="1">
    <source>
        <dbReference type="SAM" id="Phobius"/>
    </source>
</evidence>
<proteinExistence type="predicted"/>
<dbReference type="Proteomes" id="UP000189761">
    <property type="component" value="Unassembled WGS sequence"/>
</dbReference>
<dbReference type="InterPro" id="IPR036209">
    <property type="entry name" value="YwmB-like_sf"/>
</dbReference>
<keyword evidence="1" id="KW-0812">Transmembrane</keyword>
<organism evidence="2 3">
    <name type="scientific">Heyndrickxia oleronia</name>
    <dbReference type="NCBI Taxonomy" id="38875"/>
    <lineage>
        <taxon>Bacteria</taxon>
        <taxon>Bacillati</taxon>
        <taxon>Bacillota</taxon>
        <taxon>Bacilli</taxon>
        <taxon>Bacillales</taxon>
        <taxon>Bacillaceae</taxon>
        <taxon>Heyndrickxia</taxon>
    </lineage>
</organism>
<dbReference type="Gene3D" id="3.30.360.40">
    <property type="entry name" value="YwmB-like"/>
    <property type="match status" value="1"/>
</dbReference>
<keyword evidence="1" id="KW-0472">Membrane</keyword>
<comment type="caution">
    <text evidence="2">The sequence shown here is derived from an EMBL/GenBank/DDBJ whole genome shotgun (WGS) entry which is preliminary data.</text>
</comment>
<evidence type="ECO:0000313" key="2">
    <source>
        <dbReference type="EMBL" id="OOP66836.1"/>
    </source>
</evidence>
<dbReference type="Gene3D" id="3.30.2030.10">
    <property type="entry name" value="YwmB-like"/>
    <property type="match status" value="1"/>
</dbReference>
<keyword evidence="3" id="KW-1185">Reference proteome</keyword>
<reference evidence="2 3" key="1">
    <citation type="submission" date="2017-01" db="EMBL/GenBank/DDBJ databases">
        <title>Draft genome sequence of Bacillus oleronius.</title>
        <authorList>
            <person name="Allam M."/>
        </authorList>
    </citation>
    <scope>NUCLEOTIDE SEQUENCE [LARGE SCALE GENOMIC DNA]</scope>
    <source>
        <strain evidence="2 3">DSM 9356</strain>
    </source>
</reference>
<dbReference type="Pfam" id="PF08680">
    <property type="entry name" value="DUF1779"/>
    <property type="match status" value="1"/>
</dbReference>
<keyword evidence="1" id="KW-1133">Transmembrane helix</keyword>
<accession>A0A8E2I520</accession>